<comment type="caution">
    <text evidence="1">The sequence shown here is derived from an EMBL/GenBank/DDBJ whole genome shotgun (WGS) entry which is preliminary data.</text>
</comment>
<dbReference type="EMBL" id="BROD01000001">
    <property type="protein sequence ID" value="GKX67943.1"/>
    <property type="molecule type" value="Genomic_DNA"/>
</dbReference>
<organism evidence="1 2">
    <name type="scientific">Inconstantimicrobium mannanitabidum</name>
    <dbReference type="NCBI Taxonomy" id="1604901"/>
    <lineage>
        <taxon>Bacteria</taxon>
        <taxon>Bacillati</taxon>
        <taxon>Bacillota</taxon>
        <taxon>Clostridia</taxon>
        <taxon>Eubacteriales</taxon>
        <taxon>Clostridiaceae</taxon>
        <taxon>Inconstantimicrobium</taxon>
    </lineage>
</organism>
<evidence type="ECO:0000313" key="2">
    <source>
        <dbReference type="Proteomes" id="UP001058074"/>
    </source>
</evidence>
<name>A0ACB5RFV8_9CLOT</name>
<protein>
    <submittedName>
        <fullName evidence="1">Uncharacterized protein</fullName>
    </submittedName>
</protein>
<accession>A0ACB5RFV8</accession>
<sequence length="461" mass="53550">MKCNKCIDLIPAILENDTNSNETKDFFQHIEQCTNCHNEYLYQKQAKEDLRESLELEGFQFYDSTNEILSKIDTNKYLVPHRMDLRKACMFLVKTIVPCMLVMLIAIFLPPMLKDYYNRITPTPAASSNKNADNIKTKDTNVKIINSDALVKCQSFTDLVFFNRQALLTETSNDSKIIDMVNDMLQEKNISLYNRNFTNRRFYDTYNTQSGLMVVLYLKNVTTTTFKVNSKEINIKYDTIKIPLNIYSNTQPLIFFSIRGDINSNDSKNVDSIASLTIKDKETFKKLFDYYNYSYLDHSGASYYLHSGEECFANVIRKVASSSGATMITDSLKNNVVVFNDTAKTSALKYFEVLSKDSGIDRLNENLVGNNMSLHWITLTDKRHGKYNLYAVCYAEQIKYCFIEQDGKYFSINWNTLENLTGKNYNQWLKDNNFPEDTIITQRDANNHDYILTEYYRDNSK</sequence>
<keyword evidence="2" id="KW-1185">Reference proteome</keyword>
<gene>
    <name evidence="1" type="ORF">rsdtw13_32010</name>
</gene>
<evidence type="ECO:0000313" key="1">
    <source>
        <dbReference type="EMBL" id="GKX67943.1"/>
    </source>
</evidence>
<proteinExistence type="predicted"/>
<reference evidence="1" key="1">
    <citation type="journal article" date="2025" name="Int. J. Syst. Evol. Microbiol.">
        <title>Inconstantimicrobium mannanitabidum sp. nov., a novel member of the family Clostridiaceae isolated from anoxic soil under the treatment of reductive soil disinfestation.</title>
        <authorList>
            <person name="Ueki A."/>
            <person name="Tonouchi A."/>
            <person name="Honma S."/>
            <person name="Kaku N."/>
            <person name="Ueki K."/>
        </authorList>
    </citation>
    <scope>NUCLEOTIDE SEQUENCE</scope>
    <source>
        <strain evidence="1">TW13</strain>
    </source>
</reference>
<dbReference type="Proteomes" id="UP001058074">
    <property type="component" value="Unassembled WGS sequence"/>
</dbReference>